<organism evidence="2 3">
    <name type="scientific">Dryococelus australis</name>
    <dbReference type="NCBI Taxonomy" id="614101"/>
    <lineage>
        <taxon>Eukaryota</taxon>
        <taxon>Metazoa</taxon>
        <taxon>Ecdysozoa</taxon>
        <taxon>Arthropoda</taxon>
        <taxon>Hexapoda</taxon>
        <taxon>Insecta</taxon>
        <taxon>Pterygota</taxon>
        <taxon>Neoptera</taxon>
        <taxon>Polyneoptera</taxon>
        <taxon>Phasmatodea</taxon>
        <taxon>Verophasmatodea</taxon>
        <taxon>Anareolatae</taxon>
        <taxon>Phasmatidae</taxon>
        <taxon>Eurycanthinae</taxon>
        <taxon>Dryococelus</taxon>
    </lineage>
</organism>
<gene>
    <name evidence="2" type="ORF">PR048_015291</name>
</gene>
<evidence type="ECO:0000313" key="3">
    <source>
        <dbReference type="Proteomes" id="UP001159363"/>
    </source>
</evidence>
<evidence type="ECO:0000256" key="1">
    <source>
        <dbReference type="SAM" id="MobiDB-lite"/>
    </source>
</evidence>
<accession>A0ABQ9HHJ5</accession>
<comment type="caution">
    <text evidence="2">The sequence shown here is derived from an EMBL/GenBank/DDBJ whole genome shotgun (WGS) entry which is preliminary data.</text>
</comment>
<feature type="region of interest" description="Disordered" evidence="1">
    <location>
        <begin position="215"/>
        <end position="261"/>
    </location>
</feature>
<sequence>MRWELGWKGCGKREEEYLERIKYAADENIWAALNNEGLRADEGEIMCEWSSAGIQRGVNGRSPRNPAGQRHRQARFPLGKIRTYGVAPECKGGGNGRSPRKPVDQWHCPARFPHVKIRERPRWNKPSSPRWQTSAQPVFANYSPPNKANQVRFPYGVALRIFACGNRAGRCRWLAGFLEDPPFPPPLHSDAAPYSHHSTSSALKTSLLRTAQISSLTHSNQDKNKIKGDKSPSPSKATEGRYRKLGEREDPSSDFQHPTPNNTFSGVQHHGWKHNGPNMYAAITERCTCVTDYRRRPAIKQSDTPHHYFLCFCLAAFNNKVSIRTPAIPSPGMTKLIMEPGKEHRT</sequence>
<feature type="compositionally biased region" description="Basic and acidic residues" evidence="1">
    <location>
        <begin position="238"/>
        <end position="251"/>
    </location>
</feature>
<evidence type="ECO:0000313" key="2">
    <source>
        <dbReference type="EMBL" id="KAJ8883448.1"/>
    </source>
</evidence>
<protein>
    <submittedName>
        <fullName evidence="2">Uncharacterized protein</fullName>
    </submittedName>
</protein>
<proteinExistence type="predicted"/>
<dbReference type="Proteomes" id="UP001159363">
    <property type="component" value="Chromosome 4"/>
</dbReference>
<reference evidence="2 3" key="1">
    <citation type="submission" date="2023-02" db="EMBL/GenBank/DDBJ databases">
        <title>LHISI_Scaffold_Assembly.</title>
        <authorList>
            <person name="Stuart O.P."/>
            <person name="Cleave R."/>
            <person name="Magrath M.J.L."/>
            <person name="Mikheyev A.S."/>
        </authorList>
    </citation>
    <scope>NUCLEOTIDE SEQUENCE [LARGE SCALE GENOMIC DNA]</scope>
    <source>
        <strain evidence="2">Daus_M_001</strain>
        <tissue evidence="2">Leg muscle</tissue>
    </source>
</reference>
<dbReference type="EMBL" id="JARBHB010000005">
    <property type="protein sequence ID" value="KAJ8883448.1"/>
    <property type="molecule type" value="Genomic_DNA"/>
</dbReference>
<name>A0ABQ9HHJ5_9NEOP</name>
<feature type="compositionally biased region" description="Basic and acidic residues" evidence="1">
    <location>
        <begin position="220"/>
        <end position="230"/>
    </location>
</feature>
<keyword evidence="3" id="KW-1185">Reference proteome</keyword>